<dbReference type="Proteomes" id="UP000231579">
    <property type="component" value="Unassembled WGS sequence"/>
</dbReference>
<keyword evidence="1" id="KW-0812">Transmembrane</keyword>
<evidence type="ECO:0000313" key="2">
    <source>
        <dbReference type="EMBL" id="PJE69997.1"/>
    </source>
</evidence>
<name>A0A2M8L713_9BACT</name>
<dbReference type="AlphaFoldDB" id="A0A2M8L713"/>
<evidence type="ECO:0008006" key="4">
    <source>
        <dbReference type="Google" id="ProtNLM"/>
    </source>
</evidence>
<keyword evidence="1" id="KW-0472">Membrane</keyword>
<proteinExistence type="predicted"/>
<sequence>MKSSRGFSLIEIVVALGVFSIIVFATMQVFFVSQGSVQLNEQKIKAGLLLNEFLEGVKNIQRNNWNDLQNGRFIISDDGNGSLVLTVSDGETIAGFTRFLDIQDAFRDETGQLATSGTLDSSTKKVTATVTWQTKQISQTVYLTRYFENLAWTQTTVADWQAGERNLVKVVDPILDNGEIKLVGGCQSGSPESLIYDDALRNGWRANCDGLPFWQRLWCLLNIIFGNSTIQSQSAEQTHNSSAYAIKITLVAPSSGSRWSWVRIFNYDEVCTVGFRNLHFFVFNPTGSPVNVNVTAVYGQWDRRTITLAPGVWTEISLDYESLEGSYENNLESIYFSRQLSASDPSLTFFVDDMDLTGGIGGFFTEGTLTSSILDTDKSSAFNRVSFSADLPANTAVGTQTAVANDLAGPWVFTGPGGTGLSNDLYTAPEGEGIRLGDNLGRYFRYKAYLKSADGVSTPILRDVTVNYSP</sequence>
<gene>
    <name evidence="2" type="ORF">COU97_02170</name>
</gene>
<feature type="transmembrane region" description="Helical" evidence="1">
    <location>
        <begin position="12"/>
        <end position="32"/>
    </location>
</feature>
<reference evidence="3" key="1">
    <citation type="submission" date="2017-09" db="EMBL/GenBank/DDBJ databases">
        <title>Depth-based differentiation of microbial function through sediment-hosted aquifers and enrichment of novel symbionts in the deep terrestrial subsurface.</title>
        <authorList>
            <person name="Probst A.J."/>
            <person name="Ladd B."/>
            <person name="Jarett J.K."/>
            <person name="Geller-Mcgrath D.E."/>
            <person name="Sieber C.M.K."/>
            <person name="Emerson J.B."/>
            <person name="Anantharaman K."/>
            <person name="Thomas B.C."/>
            <person name="Malmstrom R."/>
            <person name="Stieglmeier M."/>
            <person name="Klingl A."/>
            <person name="Woyke T."/>
            <person name="Ryan C.M."/>
            <person name="Banfield J.F."/>
        </authorList>
    </citation>
    <scope>NUCLEOTIDE SEQUENCE [LARGE SCALE GENOMIC DNA]</scope>
</reference>
<dbReference type="InterPro" id="IPR012902">
    <property type="entry name" value="N_methyl_site"/>
</dbReference>
<comment type="caution">
    <text evidence="2">The sequence shown here is derived from an EMBL/GenBank/DDBJ whole genome shotgun (WGS) entry which is preliminary data.</text>
</comment>
<dbReference type="Pfam" id="PF07963">
    <property type="entry name" value="N_methyl"/>
    <property type="match status" value="1"/>
</dbReference>
<dbReference type="EMBL" id="PFEM01000031">
    <property type="protein sequence ID" value="PJE69997.1"/>
    <property type="molecule type" value="Genomic_DNA"/>
</dbReference>
<keyword evidence="1" id="KW-1133">Transmembrane helix</keyword>
<accession>A0A2M8L713</accession>
<dbReference type="NCBIfam" id="TIGR02532">
    <property type="entry name" value="IV_pilin_GFxxxE"/>
    <property type="match status" value="1"/>
</dbReference>
<organism evidence="2 3">
    <name type="scientific">Candidatus Shapirobacteria bacterium CG10_big_fil_rev_8_21_14_0_10_48_15</name>
    <dbReference type="NCBI Taxonomy" id="1974484"/>
    <lineage>
        <taxon>Bacteria</taxon>
        <taxon>Candidatus Shapironibacteriota</taxon>
    </lineage>
</organism>
<evidence type="ECO:0000256" key="1">
    <source>
        <dbReference type="SAM" id="Phobius"/>
    </source>
</evidence>
<protein>
    <recommendedName>
        <fullName evidence="4">Prepilin-type N-terminal cleavage/methylation domain-containing protein</fullName>
    </recommendedName>
</protein>
<dbReference type="PROSITE" id="PS00409">
    <property type="entry name" value="PROKAR_NTER_METHYL"/>
    <property type="match status" value="1"/>
</dbReference>
<evidence type="ECO:0000313" key="3">
    <source>
        <dbReference type="Proteomes" id="UP000231579"/>
    </source>
</evidence>